<dbReference type="InterPro" id="IPR003337">
    <property type="entry name" value="Trehalose_PPase"/>
</dbReference>
<evidence type="ECO:0000256" key="3">
    <source>
        <dbReference type="ARBA" id="ARBA00006330"/>
    </source>
</evidence>
<feature type="region of interest" description="Disordered" evidence="6">
    <location>
        <begin position="114"/>
        <end position="137"/>
    </location>
</feature>
<dbReference type="PANTHER" id="PTHR10788">
    <property type="entry name" value="TREHALOSE-6-PHOSPHATE SYNTHASE"/>
    <property type="match status" value="1"/>
</dbReference>
<comment type="similarity">
    <text evidence="3">In the C-terminal section; belongs to the trehalose phosphatase family.</text>
</comment>
<comment type="subcellular location">
    <subcellularLocation>
        <location evidence="1">Cytoplasm</location>
    </subcellularLocation>
</comment>
<evidence type="ECO:0000256" key="1">
    <source>
        <dbReference type="ARBA" id="ARBA00004496"/>
    </source>
</evidence>
<dbReference type="InterPro" id="IPR036412">
    <property type="entry name" value="HAD-like_sf"/>
</dbReference>
<dbReference type="Pfam" id="PF02358">
    <property type="entry name" value="Trehalose_PPase"/>
    <property type="match status" value="1"/>
</dbReference>
<dbReference type="FunFam" id="3.40.50.2000:FF:000099">
    <property type="entry name" value="Alpha,alpha-trehalose phosphate synthase subunit, putative"/>
    <property type="match status" value="1"/>
</dbReference>
<dbReference type="GO" id="GO:0003825">
    <property type="term" value="F:alpha,alpha-trehalose-phosphate synthase (UDP-forming) activity"/>
    <property type="evidence" value="ECO:0007669"/>
    <property type="project" value="TreeGrafter"/>
</dbReference>
<dbReference type="Gene3D" id="3.40.50.2000">
    <property type="entry name" value="Glycogen Phosphorylase B"/>
    <property type="match status" value="2"/>
</dbReference>
<dbReference type="InterPro" id="IPR023214">
    <property type="entry name" value="HAD_sf"/>
</dbReference>
<dbReference type="NCBIfam" id="TIGR01484">
    <property type="entry name" value="HAD-SF-IIB"/>
    <property type="match status" value="1"/>
</dbReference>
<dbReference type="PANTHER" id="PTHR10788:SF15">
    <property type="entry name" value="TREHALOSE SYNTHASE COMPLEX REGULATORY SUBUNIT TPS3-RELATED"/>
    <property type="match status" value="1"/>
</dbReference>
<dbReference type="GO" id="GO:0004805">
    <property type="term" value="F:trehalose-phosphatase activity"/>
    <property type="evidence" value="ECO:0007669"/>
    <property type="project" value="TreeGrafter"/>
</dbReference>
<proteinExistence type="inferred from homology"/>
<dbReference type="InterPro" id="IPR001830">
    <property type="entry name" value="Glyco_trans_20"/>
</dbReference>
<dbReference type="InterPro" id="IPR006379">
    <property type="entry name" value="HAD-SF_hydro_IIB"/>
</dbReference>
<dbReference type="GO" id="GO:0005946">
    <property type="term" value="C:alpha,alpha-trehalose-phosphate synthase complex (UDP-forming)"/>
    <property type="evidence" value="ECO:0007669"/>
    <property type="project" value="TreeGrafter"/>
</dbReference>
<evidence type="ECO:0000256" key="4">
    <source>
        <dbReference type="ARBA" id="ARBA00022490"/>
    </source>
</evidence>
<dbReference type="HOGENOM" id="CLU_002351_2_2_1"/>
<dbReference type="EMBL" id="KN847317">
    <property type="protein sequence ID" value="KIW62074.1"/>
    <property type="molecule type" value="Genomic_DNA"/>
</dbReference>
<evidence type="ECO:0000256" key="6">
    <source>
        <dbReference type="SAM" id="MobiDB-lite"/>
    </source>
</evidence>
<evidence type="ECO:0000256" key="5">
    <source>
        <dbReference type="ARBA" id="ARBA00022553"/>
    </source>
</evidence>
<dbReference type="GO" id="GO:0005829">
    <property type="term" value="C:cytosol"/>
    <property type="evidence" value="ECO:0007669"/>
    <property type="project" value="TreeGrafter"/>
</dbReference>
<dbReference type="CDD" id="cd03788">
    <property type="entry name" value="GT20_TPS"/>
    <property type="match status" value="1"/>
</dbReference>
<evidence type="ECO:0000313" key="7">
    <source>
        <dbReference type="EMBL" id="KIW62074.1"/>
    </source>
</evidence>
<dbReference type="Gene3D" id="3.30.70.1020">
    <property type="entry name" value="Trehalose-6-phosphate phosphatase related protein, domain 2"/>
    <property type="match status" value="1"/>
</dbReference>
<dbReference type="AlphaFoldDB" id="A0A0D2FQ43"/>
<keyword evidence="4" id="KW-0963">Cytoplasm</keyword>
<sequence length="968" mass="108289">MTVFVASLFLPYTVNFDGPPAWNGSAPESLTMKRDEQVIPAAANSPAVVSKLPLVDGPSSVSLFTPNPNTAALSATLTQTPDVIIQTPGATTDHEKIFRPHVQRPMALSLPSHIKEKKEQSEKDTEQQPQEQAVRPVQLKDLRGVSRHDLHSPGWGKSFVWNQPPSRAKSPPPSSILKHAAAEAKEKALAMVQTAQRKAARAGHRRSRTVSHDRRFSEYNYSVEKAVIGNGGLFNAIDAATDAGQLDEKLWVGTLGCPIDVLEDHMKENIAEKLENDYDSLAVYVSDSDLNGHYEHYCKTILWPVFHYQIPDHPKSKAYEDHSWIFYVKVNEAFADRIAKNYKKGDIIWIHDYHLLLVPGLLRQKLPEAEIGFFLHTAFPSSEIFRCLAVRSELLEGILGANMIGFQNDEYGHHFLQTCSRLLNVEATKHGVILESGRFVHVNTCPIGIDPKVVDQQRGSPEVLDWVKTITEKYRGKRIIVGRDKLDNIRGVRQKILSYELFLNKYPEYKDQVVLIQIATSSTEDPELSATVADIVTRVNSTHSTLAHQPLVFLKQDIDFGQYLALLTVAECLMITSLREGMNLTSHEFVMCQDGKFANPKHGPLVLSEFTGSATVFGHNAILVNPWHYTQCADAIKQALEMPSEERERRWKGMYDIVVNQNATAWYHQYTEALHHAWKEHSVREATSVPRLSVSSVKSKYQKASKRLIILDYEGTLASWGSPTDIILTTPKRSIDVLNDLIEDERNIVYVMSSRMPEELERLFSPVSNLGMIAENGAYLKAPDTDEWEELANSEAAKVWKQGVRSILQYYVERIEGSRIEERHSSVVFDYAEAEDMAGAFKQAGECANHINDACQGQNVCAVPIEDGLYISEVGINKGLAAQMISDTLEKLSRSRGEPMPDFLMVVGDSREDEYVFNWAHKLEKAGIIKNVVTVTVGARNTEASATLTQGVTGVLSILEKLVRISQG</sequence>
<dbReference type="Pfam" id="PF00982">
    <property type="entry name" value="Glyco_transf_20"/>
    <property type="match status" value="1"/>
</dbReference>
<organism evidence="7 8">
    <name type="scientific">Exophiala xenobiotica</name>
    <dbReference type="NCBI Taxonomy" id="348802"/>
    <lineage>
        <taxon>Eukaryota</taxon>
        <taxon>Fungi</taxon>
        <taxon>Dikarya</taxon>
        <taxon>Ascomycota</taxon>
        <taxon>Pezizomycotina</taxon>
        <taxon>Eurotiomycetes</taxon>
        <taxon>Chaetothyriomycetidae</taxon>
        <taxon>Chaetothyriales</taxon>
        <taxon>Herpotrichiellaceae</taxon>
        <taxon>Exophiala</taxon>
    </lineage>
</organism>
<reference evidence="7 8" key="1">
    <citation type="submission" date="2015-01" db="EMBL/GenBank/DDBJ databases">
        <title>The Genome Sequence of Exophiala xenobiotica CBS118157.</title>
        <authorList>
            <consortium name="The Broad Institute Genomics Platform"/>
            <person name="Cuomo C."/>
            <person name="de Hoog S."/>
            <person name="Gorbushina A."/>
            <person name="Stielow B."/>
            <person name="Teixiera M."/>
            <person name="Abouelleil A."/>
            <person name="Chapman S.B."/>
            <person name="Priest M."/>
            <person name="Young S.K."/>
            <person name="Wortman J."/>
            <person name="Nusbaum C."/>
            <person name="Birren B."/>
        </authorList>
    </citation>
    <scope>NUCLEOTIDE SEQUENCE [LARGE SCALE GENOMIC DNA]</scope>
    <source>
        <strain evidence="7 8">CBS 118157</strain>
    </source>
</reference>
<keyword evidence="5" id="KW-0597">Phosphoprotein</keyword>
<dbReference type="GO" id="GO:0030234">
    <property type="term" value="F:enzyme regulator activity"/>
    <property type="evidence" value="ECO:0007669"/>
    <property type="project" value="UniProtKB-ARBA"/>
</dbReference>
<gene>
    <name evidence="7" type="ORF">PV05_02125</name>
</gene>
<dbReference type="GeneID" id="25324033"/>
<dbReference type="Gene3D" id="3.40.50.1000">
    <property type="entry name" value="HAD superfamily/HAD-like"/>
    <property type="match status" value="1"/>
</dbReference>
<dbReference type="Proteomes" id="UP000054342">
    <property type="component" value="Unassembled WGS sequence"/>
</dbReference>
<dbReference type="SUPFAM" id="SSF53756">
    <property type="entry name" value="UDP-Glycosyltransferase/glycogen phosphorylase"/>
    <property type="match status" value="1"/>
</dbReference>
<keyword evidence="8" id="KW-1185">Reference proteome</keyword>
<feature type="compositionally biased region" description="Low complexity" evidence="6">
    <location>
        <begin position="164"/>
        <end position="175"/>
    </location>
</feature>
<protein>
    <submittedName>
        <fullName evidence="7">Trehalose-phosphatase</fullName>
    </submittedName>
</protein>
<evidence type="ECO:0000313" key="8">
    <source>
        <dbReference type="Proteomes" id="UP000054342"/>
    </source>
</evidence>
<dbReference type="RefSeq" id="XP_013322658.1">
    <property type="nucleotide sequence ID" value="XM_013467204.1"/>
</dbReference>
<evidence type="ECO:0000256" key="2">
    <source>
        <dbReference type="ARBA" id="ARBA00005409"/>
    </source>
</evidence>
<dbReference type="SUPFAM" id="SSF56784">
    <property type="entry name" value="HAD-like"/>
    <property type="match status" value="1"/>
</dbReference>
<dbReference type="FunFam" id="3.40.50.2000:FF:000036">
    <property type="entry name" value="Alpha,alpha-trehalose-phosphate synthase subunit Tps2"/>
    <property type="match status" value="1"/>
</dbReference>
<feature type="compositionally biased region" description="Basic and acidic residues" evidence="6">
    <location>
        <begin position="114"/>
        <end position="126"/>
    </location>
</feature>
<feature type="region of interest" description="Disordered" evidence="6">
    <location>
        <begin position="156"/>
        <end position="175"/>
    </location>
</feature>
<accession>A0A0D2FQ43</accession>
<comment type="similarity">
    <text evidence="2">In the N-terminal section; belongs to the glycosyltransferase 20 family.</text>
</comment>
<name>A0A0D2FQ43_9EURO</name>
<dbReference type="STRING" id="348802.A0A0D2FQ43"/>
<dbReference type="OrthoDB" id="755951at2759"/>
<dbReference type="GO" id="GO:0005992">
    <property type="term" value="P:trehalose biosynthetic process"/>
    <property type="evidence" value="ECO:0007669"/>
    <property type="project" value="InterPro"/>
</dbReference>